<sequence length="404" mass="42252">MTAWLTIIGIGDGGLETLTPEARRCLAHAEAIVGGARHLAMLGADIRGERIAWGSPLAATVPEIEARRGRPVVVLASGDPMWFGVGATLARHFPIEEIRVIPAPSAFSLAAARLGWALQDVSTLTVHGRPLDAVDSALAPGARLLVLSENGATPAMLARHLAERGFSASRLVVLEHLGGAKERVRSAHADDFSLGDIADLNVVAIDCALSSGARWFARGAGLPDDAFVHDGKMTKRVLRAVALAALRPAAGETLWDIGAGCGSISVEWVRGAPGARAFALEPRPERRSMIADNARRLLARGITIIDGEAPAVLAGLPRPDAVFIGGGLTNETVDAALAVLPCGGRLVAHAVTLESEALLLALHARLGGELSRVSVAYAAPVGPYRGWKPAMPVTHWFLTKEADA</sequence>
<dbReference type="InterPro" id="IPR000878">
    <property type="entry name" value="4pyrrol_Mease"/>
</dbReference>
<protein>
    <submittedName>
        <fullName evidence="7">Precorrin-6Y C5,15-methyltransferase (Decarboxylating)</fullName>
    </submittedName>
</protein>
<dbReference type="EMBL" id="FUXL01000011">
    <property type="protein sequence ID" value="SKA28204.1"/>
    <property type="molecule type" value="Genomic_DNA"/>
</dbReference>
<dbReference type="PANTHER" id="PTHR43182:SF1">
    <property type="entry name" value="COBALT-PRECORRIN-7 C(5)-METHYLTRANSFERASE"/>
    <property type="match status" value="1"/>
</dbReference>
<keyword evidence="5" id="KW-0949">S-adenosyl-L-methionine</keyword>
<dbReference type="CDD" id="cd02440">
    <property type="entry name" value="AdoMet_MTases"/>
    <property type="match status" value="1"/>
</dbReference>
<feature type="domain" description="Tetrapyrrole methylase" evidence="6">
    <location>
        <begin position="5"/>
        <end position="187"/>
    </location>
</feature>
<dbReference type="SUPFAM" id="SSF53335">
    <property type="entry name" value="S-adenosyl-L-methionine-dependent methyltransferases"/>
    <property type="match status" value="1"/>
</dbReference>
<evidence type="ECO:0000313" key="7">
    <source>
        <dbReference type="EMBL" id="SKA28204.1"/>
    </source>
</evidence>
<dbReference type="CDD" id="cd11644">
    <property type="entry name" value="Precorrin-6Y-MT"/>
    <property type="match status" value="1"/>
</dbReference>
<dbReference type="NCBIfam" id="TIGR02469">
    <property type="entry name" value="CbiT"/>
    <property type="match status" value="1"/>
</dbReference>
<proteinExistence type="predicted"/>
<gene>
    <name evidence="7" type="ORF">SAMN05428963_11155</name>
</gene>
<dbReference type="PIRSF" id="PIRSF036428">
    <property type="entry name" value="CobL"/>
    <property type="match status" value="1"/>
</dbReference>
<dbReference type="Gene3D" id="3.40.1010.10">
    <property type="entry name" value="Cobalt-precorrin-4 Transmethylase, Domain 1"/>
    <property type="match status" value="1"/>
</dbReference>
<evidence type="ECO:0000313" key="8">
    <source>
        <dbReference type="Proteomes" id="UP000190135"/>
    </source>
</evidence>
<evidence type="ECO:0000256" key="2">
    <source>
        <dbReference type="ARBA" id="ARBA00022573"/>
    </source>
</evidence>
<name>A0A1T4SIQ3_9HYPH</name>
<dbReference type="InterPro" id="IPR029063">
    <property type="entry name" value="SAM-dependent_MTases_sf"/>
</dbReference>
<keyword evidence="4 7" id="KW-0808">Transferase</keyword>
<keyword evidence="2" id="KW-0169">Cobalamin biosynthesis</keyword>
<dbReference type="InterPro" id="IPR050714">
    <property type="entry name" value="Cobalamin_biosynth_MTase"/>
</dbReference>
<evidence type="ECO:0000259" key="6">
    <source>
        <dbReference type="Pfam" id="PF00590"/>
    </source>
</evidence>
<accession>A0A1T4SIQ3</accession>
<dbReference type="InterPro" id="IPR012818">
    <property type="entry name" value="CbiE"/>
</dbReference>
<dbReference type="PANTHER" id="PTHR43182">
    <property type="entry name" value="COBALT-PRECORRIN-6B C(15)-METHYLTRANSFERASE (DECARBOXYLATING)"/>
    <property type="match status" value="1"/>
</dbReference>
<dbReference type="UniPathway" id="UPA00148"/>
<dbReference type="InterPro" id="IPR035996">
    <property type="entry name" value="4pyrrol_Methylase_sf"/>
</dbReference>
<reference evidence="7 8" key="1">
    <citation type="submission" date="2017-02" db="EMBL/GenBank/DDBJ databases">
        <authorList>
            <person name="Peterson S.W."/>
        </authorList>
    </citation>
    <scope>NUCLEOTIDE SEQUENCE [LARGE SCALE GENOMIC DNA]</scope>
    <source>
        <strain evidence="7 8">USBA 369</strain>
    </source>
</reference>
<organism evidence="7 8">
    <name type="scientific">Consotaella salsifontis</name>
    <dbReference type="NCBI Taxonomy" id="1365950"/>
    <lineage>
        <taxon>Bacteria</taxon>
        <taxon>Pseudomonadati</taxon>
        <taxon>Pseudomonadota</taxon>
        <taxon>Alphaproteobacteria</taxon>
        <taxon>Hyphomicrobiales</taxon>
        <taxon>Aurantimonadaceae</taxon>
        <taxon>Consotaella</taxon>
    </lineage>
</organism>
<dbReference type="GO" id="GO:0032259">
    <property type="term" value="P:methylation"/>
    <property type="evidence" value="ECO:0007669"/>
    <property type="project" value="UniProtKB-KW"/>
</dbReference>
<dbReference type="InterPro" id="IPR014777">
    <property type="entry name" value="4pyrrole_Mease_sub1"/>
</dbReference>
<dbReference type="Gene3D" id="3.40.50.150">
    <property type="entry name" value="Vaccinia Virus protein VP39"/>
    <property type="match status" value="1"/>
</dbReference>
<dbReference type="STRING" id="1365950.SAMN05428963_11155"/>
<dbReference type="Gene3D" id="3.30.950.10">
    <property type="entry name" value="Methyltransferase, Cobalt-precorrin-4 Transmethylase, Domain 2"/>
    <property type="match status" value="1"/>
</dbReference>
<dbReference type="GO" id="GO:0009236">
    <property type="term" value="P:cobalamin biosynthetic process"/>
    <property type="evidence" value="ECO:0007669"/>
    <property type="project" value="UniProtKB-UniPathway"/>
</dbReference>
<evidence type="ECO:0000256" key="1">
    <source>
        <dbReference type="ARBA" id="ARBA00004953"/>
    </source>
</evidence>
<dbReference type="AlphaFoldDB" id="A0A1T4SIQ3"/>
<dbReference type="RefSeq" id="WP_078709329.1">
    <property type="nucleotide sequence ID" value="NZ_FUXL01000011.1"/>
</dbReference>
<comment type="pathway">
    <text evidence="1">Cofactor biosynthesis; adenosylcobalamin biosynthesis.</text>
</comment>
<dbReference type="GO" id="GO:0008276">
    <property type="term" value="F:protein methyltransferase activity"/>
    <property type="evidence" value="ECO:0007669"/>
    <property type="project" value="InterPro"/>
</dbReference>
<evidence type="ECO:0000256" key="5">
    <source>
        <dbReference type="ARBA" id="ARBA00022691"/>
    </source>
</evidence>
<keyword evidence="8" id="KW-1185">Reference proteome</keyword>
<dbReference type="InterPro" id="IPR006365">
    <property type="entry name" value="Cbl_synth_CobL"/>
</dbReference>
<evidence type="ECO:0000256" key="3">
    <source>
        <dbReference type="ARBA" id="ARBA00022603"/>
    </source>
</evidence>
<dbReference type="InterPro" id="IPR014776">
    <property type="entry name" value="4pyrrole_Mease_sub2"/>
</dbReference>
<dbReference type="OrthoDB" id="9787825at2"/>
<dbReference type="SUPFAM" id="SSF53790">
    <property type="entry name" value="Tetrapyrrole methylase"/>
    <property type="match status" value="1"/>
</dbReference>
<dbReference type="Proteomes" id="UP000190135">
    <property type="component" value="Unassembled WGS sequence"/>
</dbReference>
<evidence type="ECO:0000256" key="4">
    <source>
        <dbReference type="ARBA" id="ARBA00022679"/>
    </source>
</evidence>
<dbReference type="Pfam" id="PF00590">
    <property type="entry name" value="TP_methylase"/>
    <property type="match status" value="1"/>
</dbReference>
<keyword evidence="3 7" id="KW-0489">Methyltransferase</keyword>
<dbReference type="InterPro" id="IPR014008">
    <property type="entry name" value="Cbl_synth_MTase_CbiT"/>
</dbReference>
<dbReference type="NCBIfam" id="TIGR02467">
    <property type="entry name" value="CbiE"/>
    <property type="match status" value="1"/>
</dbReference>